<dbReference type="EMBL" id="CACSLK010027837">
    <property type="protein sequence ID" value="CAA0833100.1"/>
    <property type="molecule type" value="Genomic_DNA"/>
</dbReference>
<evidence type="ECO:0000313" key="1">
    <source>
        <dbReference type="EMBL" id="CAA0833100.1"/>
    </source>
</evidence>
<dbReference type="InterPro" id="IPR007750">
    <property type="entry name" value="DUF674"/>
</dbReference>
<dbReference type="AlphaFoldDB" id="A0A9N7NPU7"/>
<comment type="caution">
    <text evidence="1">The sequence shown here is derived from an EMBL/GenBank/DDBJ whole genome shotgun (WGS) entry which is preliminary data.</text>
</comment>
<sequence>MSAPKDVQFTLRVMINKDKTKVLFAEADSDFTDVLLSFLALPLGKIAKIVVEHYGDTTPVVGSLTSLYNGLADLNVVHFHTETGKQMLLNPRSVLDKEYHKLKLNLGNPEPTKYFTCGQLSGKQHNFSMYYDTARCDCGNTISTETKFISSEAAEDGDDRAFCTKGASFIIGDDMRVAPNVAGSVLRILAELGIRDIKGAEMRNVIFGYNDVSLLYSTF</sequence>
<reference evidence="1" key="1">
    <citation type="submission" date="2019-12" db="EMBL/GenBank/DDBJ databases">
        <authorList>
            <person name="Scholes J."/>
        </authorList>
    </citation>
    <scope>NUCLEOTIDE SEQUENCE</scope>
</reference>
<keyword evidence="2" id="KW-1185">Reference proteome</keyword>
<dbReference type="Pfam" id="PF05056">
    <property type="entry name" value="DUF674"/>
    <property type="match status" value="1"/>
</dbReference>
<accession>A0A9N7NPU7</accession>
<dbReference type="PANTHER" id="PTHR33103:SF27">
    <property type="entry name" value="OS04G0594700 PROTEIN"/>
    <property type="match status" value="1"/>
</dbReference>
<name>A0A9N7NPU7_STRHE</name>
<gene>
    <name evidence="1" type="ORF">SHERM_28374</name>
</gene>
<dbReference type="Proteomes" id="UP001153555">
    <property type="component" value="Unassembled WGS sequence"/>
</dbReference>
<evidence type="ECO:0008006" key="3">
    <source>
        <dbReference type="Google" id="ProtNLM"/>
    </source>
</evidence>
<evidence type="ECO:0000313" key="2">
    <source>
        <dbReference type="Proteomes" id="UP001153555"/>
    </source>
</evidence>
<protein>
    <recommendedName>
        <fullName evidence="3">DUF674 family protein</fullName>
    </recommendedName>
</protein>
<dbReference type="OrthoDB" id="1099638at2759"/>
<dbReference type="PANTHER" id="PTHR33103">
    <property type="entry name" value="OS01G0153900 PROTEIN"/>
    <property type="match status" value="1"/>
</dbReference>
<organism evidence="1 2">
    <name type="scientific">Striga hermonthica</name>
    <name type="common">Purple witchweed</name>
    <name type="synonym">Buchnera hermonthica</name>
    <dbReference type="NCBI Taxonomy" id="68872"/>
    <lineage>
        <taxon>Eukaryota</taxon>
        <taxon>Viridiplantae</taxon>
        <taxon>Streptophyta</taxon>
        <taxon>Embryophyta</taxon>
        <taxon>Tracheophyta</taxon>
        <taxon>Spermatophyta</taxon>
        <taxon>Magnoliopsida</taxon>
        <taxon>eudicotyledons</taxon>
        <taxon>Gunneridae</taxon>
        <taxon>Pentapetalae</taxon>
        <taxon>asterids</taxon>
        <taxon>lamiids</taxon>
        <taxon>Lamiales</taxon>
        <taxon>Orobanchaceae</taxon>
        <taxon>Buchnereae</taxon>
        <taxon>Striga</taxon>
    </lineage>
</organism>
<proteinExistence type="predicted"/>